<evidence type="ECO:0000256" key="1">
    <source>
        <dbReference type="SAM" id="MobiDB-lite"/>
    </source>
</evidence>
<feature type="compositionally biased region" description="Polar residues" evidence="1">
    <location>
        <begin position="294"/>
        <end position="305"/>
    </location>
</feature>
<proteinExistence type="predicted"/>
<reference evidence="3 4" key="1">
    <citation type="submission" date="2024-09" db="EMBL/GenBank/DDBJ databases">
        <title>Chromosome-scale assembly of Riccia sorocarpa.</title>
        <authorList>
            <person name="Paukszto L."/>
        </authorList>
    </citation>
    <scope>NUCLEOTIDE SEQUENCE [LARGE SCALE GENOMIC DNA]</scope>
    <source>
        <strain evidence="3">LP-2024</strain>
        <tissue evidence="3">Aerial parts of the thallus</tissue>
    </source>
</reference>
<dbReference type="Pfam" id="PF03031">
    <property type="entry name" value="NIF"/>
    <property type="match status" value="1"/>
</dbReference>
<dbReference type="Proteomes" id="UP001633002">
    <property type="component" value="Unassembled WGS sequence"/>
</dbReference>
<evidence type="ECO:0000313" key="4">
    <source>
        <dbReference type="Proteomes" id="UP001633002"/>
    </source>
</evidence>
<gene>
    <name evidence="3" type="ORF">R1sor_001546</name>
</gene>
<feature type="region of interest" description="Disordered" evidence="1">
    <location>
        <begin position="246"/>
        <end position="273"/>
    </location>
</feature>
<organism evidence="3 4">
    <name type="scientific">Riccia sorocarpa</name>
    <dbReference type="NCBI Taxonomy" id="122646"/>
    <lineage>
        <taxon>Eukaryota</taxon>
        <taxon>Viridiplantae</taxon>
        <taxon>Streptophyta</taxon>
        <taxon>Embryophyta</taxon>
        <taxon>Marchantiophyta</taxon>
        <taxon>Marchantiopsida</taxon>
        <taxon>Marchantiidae</taxon>
        <taxon>Marchantiales</taxon>
        <taxon>Ricciaceae</taxon>
        <taxon>Riccia</taxon>
    </lineage>
</organism>
<comment type="caution">
    <text evidence="3">The sequence shown here is derived from an EMBL/GenBank/DDBJ whole genome shotgun (WGS) entry which is preliminary data.</text>
</comment>
<evidence type="ECO:0000313" key="3">
    <source>
        <dbReference type="EMBL" id="KAL3683524.1"/>
    </source>
</evidence>
<sequence>MGVVRGHRTRIDDELVRTVFDVPVGTRPISPCIRSSKLRDWMPICDEIGKSTPLAYYNISGFIAESIRHEVAPSEKVDRDSLMDELTILRQQSDSMHAEMTSLRKMRLRQPLLSPGESRIKTLVLDIFGLFVCVCQTQSDREVAASMGYTVHRLTHPQRSTAIYYVVRGDLSLVLDTLVSVAEVIIWTSRLREYTQIILDDMDVDYLIPEGLTKVPEVVKNVPTKFARERIGSGTPILSRRFRIGSQSRRQRTVDRKRTDQLGQSSRPIEQANEDRLRLRRQRYVEEQAERRATSSSQHVASGSQRGIRRNVVEMVDKLKSLSGESVEDVLVVDVEVAHNSPNHPFSAVHPWPFGLGTLLADHDDYVMDRLLPWLTEWSVDSSPTPDFVQSQHTRIDGANPIESLRRFWGEQPSKADRRIIWRSVSRAEGLVLAGFWPAMCGDVRPGKGPRVEIVETFVGEPISKPSLGPISVDLLAEALDVMLTVSRAEWSVGPTADPIVDSGVERSVRPVADPLPEPLVDSGAERSVRLVANPLLEPLVDTGAEGLVEPVADPLLEPLVNSGAKGSVGPIADPLRELLVDNGAEGSVGAVADPFLEPLVDSGAEGSVWPILDPSALQIAQTVAELVAEGQPLPLRMSSF</sequence>
<feature type="region of interest" description="Disordered" evidence="1">
    <location>
        <begin position="287"/>
        <end position="306"/>
    </location>
</feature>
<accession>A0ABD3H271</accession>
<dbReference type="Gene3D" id="3.40.50.1000">
    <property type="entry name" value="HAD superfamily/HAD-like"/>
    <property type="match status" value="1"/>
</dbReference>
<feature type="domain" description="FCP1 homology" evidence="2">
    <location>
        <begin position="121"/>
        <end position="205"/>
    </location>
</feature>
<protein>
    <recommendedName>
        <fullName evidence="2">FCP1 homology domain-containing protein</fullName>
    </recommendedName>
</protein>
<dbReference type="InterPro" id="IPR023214">
    <property type="entry name" value="HAD_sf"/>
</dbReference>
<name>A0ABD3H271_9MARC</name>
<dbReference type="AlphaFoldDB" id="A0ABD3H271"/>
<keyword evidence="4" id="KW-1185">Reference proteome</keyword>
<evidence type="ECO:0000259" key="2">
    <source>
        <dbReference type="Pfam" id="PF03031"/>
    </source>
</evidence>
<dbReference type="EMBL" id="JBJQOH010000006">
    <property type="protein sequence ID" value="KAL3683524.1"/>
    <property type="molecule type" value="Genomic_DNA"/>
</dbReference>
<dbReference type="InterPro" id="IPR004274">
    <property type="entry name" value="FCP1_dom"/>
</dbReference>